<keyword evidence="6" id="KW-0449">Lipoprotein</keyword>
<dbReference type="OrthoDB" id="3176171at2759"/>
<reference evidence="10 11" key="1">
    <citation type="submission" date="2019-07" db="EMBL/GenBank/DDBJ databases">
        <title>De Novo Assembly of kiwifruit Actinidia rufa.</title>
        <authorList>
            <person name="Sugita-Konishi S."/>
            <person name="Sato K."/>
            <person name="Mori E."/>
            <person name="Abe Y."/>
            <person name="Kisaki G."/>
            <person name="Hamano K."/>
            <person name="Suezawa K."/>
            <person name="Otani M."/>
            <person name="Fukuda T."/>
            <person name="Manabe T."/>
            <person name="Gomi K."/>
            <person name="Tabuchi M."/>
            <person name="Akimitsu K."/>
            <person name="Kataoka I."/>
        </authorList>
    </citation>
    <scope>NUCLEOTIDE SEQUENCE [LARGE SCALE GENOMIC DNA]</scope>
    <source>
        <strain evidence="11">cv. Fuchu</strain>
    </source>
</reference>
<proteinExistence type="inferred from homology"/>
<comment type="subcellular location">
    <subcellularLocation>
        <location evidence="1">Vacuole membrane</location>
        <topology evidence="1">Lipid-anchor</topology>
    </subcellularLocation>
</comment>
<feature type="repeat" description="ARM" evidence="8">
    <location>
        <begin position="86"/>
        <end position="128"/>
    </location>
</feature>
<evidence type="ECO:0000256" key="7">
    <source>
        <dbReference type="ARBA" id="ARBA00026209"/>
    </source>
</evidence>
<dbReference type="GO" id="GO:0071562">
    <property type="term" value="P:nucleus-vacuole junction assembly"/>
    <property type="evidence" value="ECO:0007669"/>
    <property type="project" value="InterPro"/>
</dbReference>
<dbReference type="PROSITE" id="PS50176">
    <property type="entry name" value="ARM_REPEAT"/>
    <property type="match status" value="2"/>
</dbReference>
<protein>
    <recommendedName>
        <fullName evidence="7">Vacuolar protein 8</fullName>
    </recommendedName>
</protein>
<gene>
    <name evidence="10" type="ORF">Acr_24g0008880</name>
</gene>
<evidence type="ECO:0000313" key="11">
    <source>
        <dbReference type="Proteomes" id="UP000585474"/>
    </source>
</evidence>
<evidence type="ECO:0000256" key="5">
    <source>
        <dbReference type="ARBA" id="ARBA00023136"/>
    </source>
</evidence>
<feature type="coiled-coil region" evidence="9">
    <location>
        <begin position="3"/>
        <end position="44"/>
    </location>
</feature>
<keyword evidence="4" id="KW-0677">Repeat</keyword>
<evidence type="ECO:0000256" key="8">
    <source>
        <dbReference type="PROSITE-ProRule" id="PRU00259"/>
    </source>
</evidence>
<evidence type="ECO:0000256" key="9">
    <source>
        <dbReference type="SAM" id="Coils"/>
    </source>
</evidence>
<dbReference type="InterPro" id="IPR011989">
    <property type="entry name" value="ARM-like"/>
</dbReference>
<keyword evidence="11" id="KW-1185">Reference proteome</keyword>
<dbReference type="Proteomes" id="UP000585474">
    <property type="component" value="Unassembled WGS sequence"/>
</dbReference>
<feature type="repeat" description="ARM" evidence="8">
    <location>
        <begin position="127"/>
        <end position="170"/>
    </location>
</feature>
<evidence type="ECO:0000256" key="3">
    <source>
        <dbReference type="ARBA" id="ARBA00022554"/>
    </source>
</evidence>
<accession>A0A7J0GV97</accession>
<dbReference type="GO" id="GO:0005774">
    <property type="term" value="C:vacuolar membrane"/>
    <property type="evidence" value="ECO:0007669"/>
    <property type="project" value="UniProtKB-SubCell"/>
</dbReference>
<dbReference type="AlphaFoldDB" id="A0A7J0GV97"/>
<dbReference type="SMART" id="SM00185">
    <property type="entry name" value="ARM"/>
    <property type="match status" value="4"/>
</dbReference>
<dbReference type="EMBL" id="BJWL01000024">
    <property type="protein sequence ID" value="GFZ14698.1"/>
    <property type="molecule type" value="Genomic_DNA"/>
</dbReference>
<dbReference type="GO" id="GO:0043495">
    <property type="term" value="F:protein-membrane adaptor activity"/>
    <property type="evidence" value="ECO:0007669"/>
    <property type="project" value="InterPro"/>
</dbReference>
<comment type="caution">
    <text evidence="10">The sequence shown here is derived from an EMBL/GenBank/DDBJ whole genome shotgun (WGS) entry which is preliminary data.</text>
</comment>
<organism evidence="10 11">
    <name type="scientific">Actinidia rufa</name>
    <dbReference type="NCBI Taxonomy" id="165716"/>
    <lineage>
        <taxon>Eukaryota</taxon>
        <taxon>Viridiplantae</taxon>
        <taxon>Streptophyta</taxon>
        <taxon>Embryophyta</taxon>
        <taxon>Tracheophyta</taxon>
        <taxon>Spermatophyta</taxon>
        <taxon>Magnoliopsida</taxon>
        <taxon>eudicotyledons</taxon>
        <taxon>Gunneridae</taxon>
        <taxon>Pentapetalae</taxon>
        <taxon>asterids</taxon>
        <taxon>Ericales</taxon>
        <taxon>Actinidiaceae</taxon>
        <taxon>Actinidia</taxon>
    </lineage>
</organism>
<keyword evidence="9" id="KW-0175">Coiled coil</keyword>
<dbReference type="Pfam" id="PF00514">
    <property type="entry name" value="Arm"/>
    <property type="match status" value="1"/>
</dbReference>
<dbReference type="InterPro" id="IPR000225">
    <property type="entry name" value="Armadillo"/>
</dbReference>
<dbReference type="PANTHER" id="PTHR47249">
    <property type="entry name" value="VACUOLAR PROTEIN 8"/>
    <property type="match status" value="1"/>
</dbReference>
<evidence type="ECO:0000256" key="4">
    <source>
        <dbReference type="ARBA" id="ARBA00022737"/>
    </source>
</evidence>
<dbReference type="Gene3D" id="1.25.10.10">
    <property type="entry name" value="Leucine-rich Repeat Variant"/>
    <property type="match status" value="1"/>
</dbReference>
<name>A0A7J0GV97_9ERIC</name>
<keyword evidence="5" id="KW-0472">Membrane</keyword>
<evidence type="ECO:0000256" key="1">
    <source>
        <dbReference type="ARBA" id="ARBA00004592"/>
    </source>
</evidence>
<evidence type="ECO:0000313" key="10">
    <source>
        <dbReference type="EMBL" id="GFZ14698.1"/>
    </source>
</evidence>
<comment type="similarity">
    <text evidence="2">Belongs to the beta-catenin family.</text>
</comment>
<evidence type="ECO:0000256" key="2">
    <source>
        <dbReference type="ARBA" id="ARBA00005462"/>
    </source>
</evidence>
<dbReference type="InterPro" id="IPR045156">
    <property type="entry name" value="Vac8"/>
</dbReference>
<dbReference type="InterPro" id="IPR016024">
    <property type="entry name" value="ARM-type_fold"/>
</dbReference>
<dbReference type="PANTHER" id="PTHR47249:SF1">
    <property type="entry name" value="VACUOLAR PROTEIN 8"/>
    <property type="match status" value="1"/>
</dbReference>
<sequence length="342" mass="37757">MKLQESHQLHQKTVNELDSLKAEYNVLLADKAKLRGELDEVRQNLLIEGKQRKAVETELHKLKKLVPENDDDFEILYKIFDFMFAVGLEKILQLLTSGDIDVQIHAVKVVANLAAEDINQEKIVEEGGLDALLLLLRSSPNTTILRVASGAIANLAMNEVNQCLIMNKGGAQLLANTASRTDDPQTLRMVAGAIANLCGNEKLHAVLREDGGIKALLGMVRSGNSDVIAQVARGLANFAKCESRGIIQGHWRGRSVLMEDGVLTWLISNTTSAPASCRRHMELALCHLAQNEDNARDFISSGGVKELVRISVESTRDDIRHLAKKTLRLSTTFKSEMHGEWP</sequence>
<evidence type="ECO:0000256" key="6">
    <source>
        <dbReference type="ARBA" id="ARBA00023288"/>
    </source>
</evidence>
<dbReference type="SUPFAM" id="SSF48371">
    <property type="entry name" value="ARM repeat"/>
    <property type="match status" value="1"/>
</dbReference>
<keyword evidence="3" id="KW-0926">Vacuole</keyword>